<evidence type="ECO:0000256" key="1">
    <source>
        <dbReference type="SAM" id="SignalP"/>
    </source>
</evidence>
<sequence>MFGIRFIISLIVAIVLQNAYSNSQPANIADGFRRYQALTVSSPSYRPVYVGGGIYDVYEKPVSHDEEATTAQADVN</sequence>
<protein>
    <submittedName>
        <fullName evidence="2">Uncharacterized protein</fullName>
    </submittedName>
</protein>
<dbReference type="Proteomes" id="UP000783686">
    <property type="component" value="Unassembled WGS sequence"/>
</dbReference>
<comment type="caution">
    <text evidence="2">The sequence shown here is derived from an EMBL/GenBank/DDBJ whole genome shotgun (WGS) entry which is preliminary data.</text>
</comment>
<dbReference type="OrthoDB" id="10470170at2759"/>
<reference evidence="2" key="1">
    <citation type="submission" date="2020-09" db="EMBL/GenBank/DDBJ databases">
        <authorList>
            <person name="Kikuchi T."/>
        </authorList>
    </citation>
    <scope>NUCLEOTIDE SEQUENCE</scope>
    <source>
        <strain evidence="2">SH1</strain>
    </source>
</reference>
<keyword evidence="3" id="KW-1185">Reference proteome</keyword>
<dbReference type="Proteomes" id="UP000614601">
    <property type="component" value="Unassembled WGS sequence"/>
</dbReference>
<evidence type="ECO:0000313" key="3">
    <source>
        <dbReference type="Proteomes" id="UP000614601"/>
    </source>
</evidence>
<dbReference type="EMBL" id="CAJFDH010000005">
    <property type="protein sequence ID" value="CAD5226448.1"/>
    <property type="molecule type" value="Genomic_DNA"/>
</dbReference>
<keyword evidence="1" id="KW-0732">Signal</keyword>
<dbReference type="AlphaFoldDB" id="A0A811LAS2"/>
<organism evidence="2 3">
    <name type="scientific">Bursaphelenchus okinawaensis</name>
    <dbReference type="NCBI Taxonomy" id="465554"/>
    <lineage>
        <taxon>Eukaryota</taxon>
        <taxon>Metazoa</taxon>
        <taxon>Ecdysozoa</taxon>
        <taxon>Nematoda</taxon>
        <taxon>Chromadorea</taxon>
        <taxon>Rhabditida</taxon>
        <taxon>Tylenchina</taxon>
        <taxon>Tylenchomorpha</taxon>
        <taxon>Aphelenchoidea</taxon>
        <taxon>Aphelenchoididae</taxon>
        <taxon>Bursaphelenchus</taxon>
    </lineage>
</organism>
<evidence type="ECO:0000313" key="2">
    <source>
        <dbReference type="EMBL" id="CAD5226448.1"/>
    </source>
</evidence>
<name>A0A811LAS2_9BILA</name>
<proteinExistence type="predicted"/>
<feature type="chain" id="PRO_5036221346" evidence="1">
    <location>
        <begin position="22"/>
        <end position="76"/>
    </location>
</feature>
<accession>A0A811LAS2</accession>
<gene>
    <name evidence="2" type="ORF">BOKJ2_LOCUS12083</name>
</gene>
<dbReference type="EMBL" id="CAJFCW020000005">
    <property type="protein sequence ID" value="CAG9122194.1"/>
    <property type="molecule type" value="Genomic_DNA"/>
</dbReference>
<feature type="signal peptide" evidence="1">
    <location>
        <begin position="1"/>
        <end position="21"/>
    </location>
</feature>